<keyword evidence="3" id="KW-1185">Reference proteome</keyword>
<feature type="region of interest" description="Disordered" evidence="1">
    <location>
        <begin position="1"/>
        <end position="196"/>
    </location>
</feature>
<evidence type="ECO:0000313" key="3">
    <source>
        <dbReference type="Proteomes" id="UP000306102"/>
    </source>
</evidence>
<dbReference type="EMBL" id="SDRB02004196">
    <property type="protein sequence ID" value="THG16222.1"/>
    <property type="molecule type" value="Genomic_DNA"/>
</dbReference>
<sequence length="283" mass="31527">MASPVPAKSQPLHNFSLPHLKWNKNHTNNHHRGRRPADSSPPLDSALLQSPPPRQSPMRDYSASESESENRNQKIEKSQKKSAEASDVEGSGAKEGRSKICIRLRTKNKSEDVQNEGKTATEEGEAEELVAKTWNLRPRKPIRNLSNANGGVSKAISPSSQENKAQLQQESGGLLRSAAEAEATEKSEKKKKKRFSISLSRREIEEDIFSLTGSKPARRPKKRAKIVQKQLDNLFPGMWLASITPDTYKVPDPPLKNMIMLLAGLDKIDADCDPSNVFWKFKG</sequence>
<gene>
    <name evidence="2" type="ORF">TEA_008581</name>
</gene>
<evidence type="ECO:0000256" key="1">
    <source>
        <dbReference type="SAM" id="MobiDB-lite"/>
    </source>
</evidence>
<reference evidence="2 3" key="1">
    <citation type="journal article" date="2018" name="Proc. Natl. Acad. Sci. U.S.A.">
        <title>Draft genome sequence of Camellia sinensis var. sinensis provides insights into the evolution of the tea genome and tea quality.</title>
        <authorList>
            <person name="Wei C."/>
            <person name="Yang H."/>
            <person name="Wang S."/>
            <person name="Zhao J."/>
            <person name="Liu C."/>
            <person name="Gao L."/>
            <person name="Xia E."/>
            <person name="Lu Y."/>
            <person name="Tai Y."/>
            <person name="She G."/>
            <person name="Sun J."/>
            <person name="Cao H."/>
            <person name="Tong W."/>
            <person name="Gao Q."/>
            <person name="Li Y."/>
            <person name="Deng W."/>
            <person name="Jiang X."/>
            <person name="Wang W."/>
            <person name="Chen Q."/>
            <person name="Zhang S."/>
            <person name="Li H."/>
            <person name="Wu J."/>
            <person name="Wang P."/>
            <person name="Li P."/>
            <person name="Shi C."/>
            <person name="Zheng F."/>
            <person name="Jian J."/>
            <person name="Huang B."/>
            <person name="Shan D."/>
            <person name="Shi M."/>
            <person name="Fang C."/>
            <person name="Yue Y."/>
            <person name="Li F."/>
            <person name="Li D."/>
            <person name="Wei S."/>
            <person name="Han B."/>
            <person name="Jiang C."/>
            <person name="Yin Y."/>
            <person name="Xia T."/>
            <person name="Zhang Z."/>
            <person name="Bennetzen J.L."/>
            <person name="Zhao S."/>
            <person name="Wan X."/>
        </authorList>
    </citation>
    <scope>NUCLEOTIDE SEQUENCE [LARGE SCALE GENOMIC DNA]</scope>
    <source>
        <strain evidence="3">cv. Shuchazao</strain>
        <tissue evidence="2">Leaf</tissue>
    </source>
</reference>
<dbReference type="Proteomes" id="UP000306102">
    <property type="component" value="Unassembled WGS sequence"/>
</dbReference>
<name>A0A4S4EJ94_CAMSN</name>
<dbReference type="Pfam" id="PF07797">
    <property type="entry name" value="DUF1639"/>
    <property type="match status" value="1"/>
</dbReference>
<feature type="compositionally biased region" description="Basic and acidic residues" evidence="1">
    <location>
        <begin position="68"/>
        <end position="84"/>
    </location>
</feature>
<dbReference type="InterPro" id="IPR012438">
    <property type="entry name" value="DUF1639"/>
</dbReference>
<feature type="compositionally biased region" description="Polar residues" evidence="1">
    <location>
        <begin position="144"/>
        <end position="171"/>
    </location>
</feature>
<protein>
    <submittedName>
        <fullName evidence="2">Uncharacterized protein</fullName>
    </submittedName>
</protein>
<dbReference type="AlphaFoldDB" id="A0A4S4EJ94"/>
<evidence type="ECO:0000313" key="2">
    <source>
        <dbReference type="EMBL" id="THG16222.1"/>
    </source>
</evidence>
<feature type="compositionally biased region" description="Basic residues" evidence="1">
    <location>
        <begin position="21"/>
        <end position="34"/>
    </location>
</feature>
<proteinExistence type="predicted"/>
<comment type="caution">
    <text evidence="2">The sequence shown here is derived from an EMBL/GenBank/DDBJ whole genome shotgun (WGS) entry which is preliminary data.</text>
</comment>
<dbReference type="PANTHER" id="PTHR33130">
    <property type="entry name" value="PUTATIVE (DUF1639)-RELATED"/>
    <property type="match status" value="1"/>
</dbReference>
<accession>A0A4S4EJ94</accession>
<organism evidence="2 3">
    <name type="scientific">Camellia sinensis var. sinensis</name>
    <name type="common">China tea</name>
    <dbReference type="NCBI Taxonomy" id="542762"/>
    <lineage>
        <taxon>Eukaryota</taxon>
        <taxon>Viridiplantae</taxon>
        <taxon>Streptophyta</taxon>
        <taxon>Embryophyta</taxon>
        <taxon>Tracheophyta</taxon>
        <taxon>Spermatophyta</taxon>
        <taxon>Magnoliopsida</taxon>
        <taxon>eudicotyledons</taxon>
        <taxon>Gunneridae</taxon>
        <taxon>Pentapetalae</taxon>
        <taxon>asterids</taxon>
        <taxon>Ericales</taxon>
        <taxon>Theaceae</taxon>
        <taxon>Camellia</taxon>
    </lineage>
</organism>
<dbReference type="PANTHER" id="PTHR33130:SF40">
    <property type="entry name" value="CHROMOGRANIN (DUF1639)"/>
    <property type="match status" value="1"/>
</dbReference>